<organism evidence="1">
    <name type="scientific">Caldiarchaeum subterraneum</name>
    <dbReference type="NCBI Taxonomy" id="311458"/>
    <lineage>
        <taxon>Archaea</taxon>
        <taxon>Nitrososphaerota</taxon>
        <taxon>Candidatus Caldarchaeales</taxon>
        <taxon>Candidatus Caldarchaeaceae</taxon>
        <taxon>Candidatus Caldarchaeum</taxon>
    </lineage>
</organism>
<evidence type="ECO:0000313" key="1">
    <source>
        <dbReference type="EMBL" id="HGL41667.1"/>
    </source>
</evidence>
<sequence>MNSSVSALLTVLVLLAGFSAASLTYLNVYAVKAAELRESALEAEASSELLHAYVYRDVSTNNTLLTLRNAGKVALEVTDIVLVDRAGGVVKAVKLNETLKLSPQQYRTMPFATLAGEEYRTYDDTYSSLSAAYFKTFRGRVYGSRYLAPPVVEVAAYETSRTTLTSQVTSTESLTVVETTQTLTSWTATVIIDNPSHWPIKVYTGVAYPRGAYREDVTFPSWGLLPGLQAKDPSNRIVNVTDSSVIKIPQFTMTYKKGYRQGSVSYWDPCDRRAWSDPYTPFSIWRPTPSSDYGPRFVAVNYETVSVCNGYGGRGAIPVGGQEYFFPENSLRNMDNLVQDTLTDTASVTGLTGAGSVDITFPADRYPITVRKITVKITSSSCSYSWGGYCYYWLINGGITSPVSLTISDANSRSSSVTLSQDVSIPLDNGSPLTVTYTVVSGNTVDVYVQYTYLSQPRRYYGEVSFPTTLEWHSRFYVERNYYSYYLVETSYFSTAIHKLAYVAVVDLWNTTNIVAYSTNGTLRVYADRPLGIVAVYTYDRTIERLPPPPPPPSSPPCMKSYVVGICKSRDVGTQVWTNSGLGVNVPCDSPPPNSISVSFGTSNPDKCNAFVAPGAGTYSKNEVYQCSKNGNTITCNVPPGATIITDCDH</sequence>
<gene>
    <name evidence="1" type="ORF">ENU43_08410</name>
</gene>
<protein>
    <submittedName>
        <fullName evidence="1">Uncharacterized protein</fullName>
    </submittedName>
</protein>
<reference evidence="1" key="1">
    <citation type="journal article" date="2020" name="mSystems">
        <title>Genome- and Community-Level Interaction Insights into Carbon Utilization and Element Cycling Functions of Hydrothermarchaeota in Hydrothermal Sediment.</title>
        <authorList>
            <person name="Zhou Z."/>
            <person name="Liu Y."/>
            <person name="Xu W."/>
            <person name="Pan J."/>
            <person name="Luo Z.H."/>
            <person name="Li M."/>
        </authorList>
    </citation>
    <scope>NUCLEOTIDE SEQUENCE [LARGE SCALE GENOMIC DNA]</scope>
    <source>
        <strain evidence="1">SpSt-669</strain>
    </source>
</reference>
<dbReference type="EMBL" id="DTCM01000103">
    <property type="protein sequence ID" value="HGL41667.1"/>
    <property type="molecule type" value="Genomic_DNA"/>
</dbReference>
<accession>A0A7J3G7D4</accession>
<name>A0A7J3G7D4_CALS0</name>
<proteinExistence type="predicted"/>
<dbReference type="AlphaFoldDB" id="A0A7J3G7D4"/>
<comment type="caution">
    <text evidence="1">The sequence shown here is derived from an EMBL/GenBank/DDBJ whole genome shotgun (WGS) entry which is preliminary data.</text>
</comment>